<evidence type="ECO:0000256" key="1">
    <source>
        <dbReference type="ARBA" id="ARBA00022588"/>
    </source>
</evidence>
<dbReference type="Proteomes" id="UP000011083">
    <property type="component" value="Unassembled WGS sequence"/>
</dbReference>
<dbReference type="SUPFAM" id="SSF48371">
    <property type="entry name" value="ARM repeat"/>
    <property type="match status" value="2"/>
</dbReference>
<feature type="compositionally biased region" description="Polar residues" evidence="5">
    <location>
        <begin position="32"/>
        <end position="43"/>
    </location>
</feature>
<dbReference type="KEGG" id="acan:ACA1_368280"/>
<dbReference type="GO" id="GO:0045087">
    <property type="term" value="P:innate immune response"/>
    <property type="evidence" value="ECO:0007669"/>
    <property type="project" value="UniProtKB-KW"/>
</dbReference>
<dbReference type="InterPro" id="IPR016024">
    <property type="entry name" value="ARM-type_fold"/>
</dbReference>
<feature type="domain" description="SAM" evidence="7">
    <location>
        <begin position="1276"/>
        <end position="1339"/>
    </location>
</feature>
<dbReference type="Gene3D" id="1.25.10.10">
    <property type="entry name" value="Leucine-rich Repeat Variant"/>
    <property type="match status" value="4"/>
</dbReference>
<dbReference type="InterPro" id="IPR000219">
    <property type="entry name" value="DH_dom"/>
</dbReference>
<keyword evidence="3" id="KW-0520">NAD</keyword>
<feature type="compositionally biased region" description="Basic and acidic residues" evidence="5">
    <location>
        <begin position="1517"/>
        <end position="1526"/>
    </location>
</feature>
<feature type="compositionally biased region" description="Low complexity" evidence="5">
    <location>
        <begin position="1458"/>
        <end position="1474"/>
    </location>
</feature>
<feature type="region of interest" description="Disordered" evidence="5">
    <location>
        <begin position="684"/>
        <end position="748"/>
    </location>
</feature>
<feature type="compositionally biased region" description="Low complexity" evidence="5">
    <location>
        <begin position="1117"/>
        <end position="1126"/>
    </location>
</feature>
<dbReference type="EMBL" id="KB007960">
    <property type="protein sequence ID" value="ELR18127.1"/>
    <property type="molecule type" value="Genomic_DNA"/>
</dbReference>
<feature type="region of interest" description="Disordered" evidence="5">
    <location>
        <begin position="762"/>
        <end position="781"/>
    </location>
</feature>
<feature type="compositionally biased region" description="Polar residues" evidence="5">
    <location>
        <begin position="70"/>
        <end position="93"/>
    </location>
</feature>
<feature type="compositionally biased region" description="Low complexity" evidence="5">
    <location>
        <begin position="1"/>
        <end position="19"/>
    </location>
</feature>
<dbReference type="SUPFAM" id="SSF48065">
    <property type="entry name" value="DBL homology domain (DH-domain)"/>
    <property type="match status" value="1"/>
</dbReference>
<evidence type="ECO:0000256" key="4">
    <source>
        <dbReference type="PROSITE-ProRule" id="PRU00259"/>
    </source>
</evidence>
<feature type="compositionally biased region" description="Low complexity" evidence="5">
    <location>
        <begin position="1497"/>
        <end position="1506"/>
    </location>
</feature>
<dbReference type="Pfam" id="PF00621">
    <property type="entry name" value="RhoGEF"/>
    <property type="match status" value="1"/>
</dbReference>
<evidence type="ECO:0000256" key="2">
    <source>
        <dbReference type="ARBA" id="ARBA00022859"/>
    </source>
</evidence>
<feature type="compositionally biased region" description="Basic and acidic residues" evidence="5">
    <location>
        <begin position="1475"/>
        <end position="1495"/>
    </location>
</feature>
<feature type="domain" description="DH" evidence="6">
    <location>
        <begin position="1927"/>
        <end position="2110"/>
    </location>
</feature>
<feature type="compositionally biased region" description="Basic and acidic residues" evidence="5">
    <location>
        <begin position="710"/>
        <end position="719"/>
    </location>
</feature>
<feature type="region of interest" description="Disordered" evidence="5">
    <location>
        <begin position="1"/>
        <end position="94"/>
    </location>
</feature>
<dbReference type="InterPro" id="IPR001660">
    <property type="entry name" value="SAM"/>
</dbReference>
<gene>
    <name evidence="8" type="ORF">ACA1_368280</name>
</gene>
<feature type="region of interest" description="Disordered" evidence="5">
    <location>
        <begin position="1105"/>
        <end position="1272"/>
    </location>
</feature>
<dbReference type="OMA" id="WESSNED"/>
<keyword evidence="9" id="KW-1185">Reference proteome</keyword>
<feature type="compositionally biased region" description="Low complexity" evidence="5">
    <location>
        <begin position="1849"/>
        <end position="1859"/>
    </location>
</feature>
<feature type="compositionally biased region" description="Low complexity" evidence="5">
    <location>
        <begin position="1657"/>
        <end position="1684"/>
    </location>
</feature>
<feature type="repeat" description="ARM" evidence="4">
    <location>
        <begin position="214"/>
        <end position="256"/>
    </location>
</feature>
<feature type="region of interest" description="Disordered" evidence="5">
    <location>
        <begin position="997"/>
        <end position="1025"/>
    </location>
</feature>
<feature type="compositionally biased region" description="Basic and acidic residues" evidence="5">
    <location>
        <begin position="1422"/>
        <end position="1440"/>
    </location>
</feature>
<dbReference type="PANTHER" id="PTHR12673:SF159">
    <property type="entry name" value="LD03170P"/>
    <property type="match status" value="1"/>
</dbReference>
<dbReference type="Gene3D" id="1.10.150.50">
    <property type="entry name" value="Transcription Factor, Ets-1"/>
    <property type="match status" value="1"/>
</dbReference>
<dbReference type="Pfam" id="PF00536">
    <property type="entry name" value="SAM_1"/>
    <property type="match status" value="1"/>
</dbReference>
<dbReference type="SUPFAM" id="SSF47769">
    <property type="entry name" value="SAM/Pointed domain"/>
    <property type="match status" value="1"/>
</dbReference>
<feature type="compositionally biased region" description="Acidic residues" evidence="5">
    <location>
        <begin position="1818"/>
        <end position="1829"/>
    </location>
</feature>
<evidence type="ECO:0000256" key="3">
    <source>
        <dbReference type="ARBA" id="ARBA00023027"/>
    </source>
</evidence>
<feature type="compositionally biased region" description="Polar residues" evidence="5">
    <location>
        <begin position="1778"/>
        <end position="1790"/>
    </location>
</feature>
<dbReference type="InterPro" id="IPR000225">
    <property type="entry name" value="Armadillo"/>
</dbReference>
<feature type="region of interest" description="Disordered" evidence="5">
    <location>
        <begin position="2271"/>
        <end position="2298"/>
    </location>
</feature>
<dbReference type="Gene3D" id="1.20.900.10">
    <property type="entry name" value="Dbl homology (DH) domain"/>
    <property type="match status" value="1"/>
</dbReference>
<protein>
    <submittedName>
        <fullName evidence="8">Armadillo/betacatenin-like repeat domain containing protein</fullName>
    </submittedName>
</protein>
<dbReference type="OrthoDB" id="660555at2759"/>
<evidence type="ECO:0000259" key="6">
    <source>
        <dbReference type="PROSITE" id="PS50010"/>
    </source>
</evidence>
<dbReference type="SMART" id="SM00325">
    <property type="entry name" value="RhoGEF"/>
    <property type="match status" value="1"/>
</dbReference>
<evidence type="ECO:0000259" key="7">
    <source>
        <dbReference type="PROSITE" id="PS50105"/>
    </source>
</evidence>
<feature type="compositionally biased region" description="Basic and acidic residues" evidence="5">
    <location>
        <begin position="1705"/>
        <end position="1761"/>
    </location>
</feature>
<dbReference type="VEuPathDB" id="AmoebaDB:ACA1_368280"/>
<feature type="compositionally biased region" description="Basic residues" evidence="5">
    <location>
        <begin position="1441"/>
        <end position="1456"/>
    </location>
</feature>
<dbReference type="GO" id="GO:0005085">
    <property type="term" value="F:guanyl-nucleotide exchange factor activity"/>
    <property type="evidence" value="ECO:0007669"/>
    <property type="project" value="InterPro"/>
</dbReference>
<dbReference type="InterPro" id="IPR011989">
    <property type="entry name" value="ARM-like"/>
</dbReference>
<feature type="compositionally biased region" description="Basic and acidic residues" evidence="5">
    <location>
        <begin position="1133"/>
        <end position="1159"/>
    </location>
</feature>
<feature type="compositionally biased region" description="Basic residues" evidence="5">
    <location>
        <begin position="1567"/>
        <end position="1583"/>
    </location>
</feature>
<feature type="compositionally biased region" description="Basic and acidic residues" evidence="5">
    <location>
        <begin position="1198"/>
        <end position="1215"/>
    </location>
</feature>
<feature type="compositionally biased region" description="Basic and acidic residues" evidence="5">
    <location>
        <begin position="1397"/>
        <end position="1412"/>
    </location>
</feature>
<feature type="region of interest" description="Disordered" evidence="5">
    <location>
        <begin position="1886"/>
        <end position="1906"/>
    </location>
</feature>
<keyword evidence="1" id="KW-0399">Innate immunity</keyword>
<dbReference type="PANTHER" id="PTHR12673">
    <property type="entry name" value="FACIOGENITAL DYSPLASIA PROTEIN"/>
    <property type="match status" value="1"/>
</dbReference>
<organism evidence="8 9">
    <name type="scientific">Acanthamoeba castellanii (strain ATCC 30010 / Neff)</name>
    <dbReference type="NCBI Taxonomy" id="1257118"/>
    <lineage>
        <taxon>Eukaryota</taxon>
        <taxon>Amoebozoa</taxon>
        <taxon>Discosea</taxon>
        <taxon>Longamoebia</taxon>
        <taxon>Centramoebida</taxon>
        <taxon>Acanthamoebidae</taxon>
        <taxon>Acanthamoeba</taxon>
    </lineage>
</organism>
<dbReference type="InterPro" id="IPR013761">
    <property type="entry name" value="SAM/pointed_sf"/>
</dbReference>
<evidence type="ECO:0000313" key="9">
    <source>
        <dbReference type="Proteomes" id="UP000011083"/>
    </source>
</evidence>
<evidence type="ECO:0000313" key="8">
    <source>
        <dbReference type="EMBL" id="ELR18127.1"/>
    </source>
</evidence>
<dbReference type="GO" id="GO:0005737">
    <property type="term" value="C:cytoplasm"/>
    <property type="evidence" value="ECO:0007669"/>
    <property type="project" value="TreeGrafter"/>
</dbReference>
<dbReference type="CDD" id="cd00160">
    <property type="entry name" value="RhoGEF"/>
    <property type="match status" value="1"/>
</dbReference>
<evidence type="ECO:0000256" key="5">
    <source>
        <dbReference type="SAM" id="MobiDB-lite"/>
    </source>
</evidence>
<dbReference type="Pfam" id="PF00514">
    <property type="entry name" value="Arm"/>
    <property type="match status" value="2"/>
</dbReference>
<feature type="compositionally biased region" description="Basic residues" evidence="5">
    <location>
        <begin position="1244"/>
        <end position="1254"/>
    </location>
</feature>
<dbReference type="PROSITE" id="PS50010">
    <property type="entry name" value="DH_2"/>
    <property type="match status" value="1"/>
</dbReference>
<accession>L8GYW9</accession>
<feature type="compositionally biased region" description="Polar residues" evidence="5">
    <location>
        <begin position="762"/>
        <end position="779"/>
    </location>
</feature>
<feature type="compositionally biased region" description="Basic and acidic residues" evidence="5">
    <location>
        <begin position="1226"/>
        <end position="1243"/>
    </location>
</feature>
<dbReference type="SMART" id="SM00185">
    <property type="entry name" value="ARM"/>
    <property type="match status" value="6"/>
</dbReference>
<dbReference type="RefSeq" id="XP_004340147.1">
    <property type="nucleotide sequence ID" value="XM_004340099.1"/>
</dbReference>
<feature type="compositionally biased region" description="Basic and acidic residues" evidence="5">
    <location>
        <begin position="1262"/>
        <end position="1272"/>
    </location>
</feature>
<dbReference type="SUPFAM" id="SSF50729">
    <property type="entry name" value="PH domain-like"/>
    <property type="match status" value="1"/>
</dbReference>
<feature type="compositionally biased region" description="Polar residues" evidence="5">
    <location>
        <begin position="1886"/>
        <end position="1898"/>
    </location>
</feature>
<feature type="compositionally biased region" description="Low complexity" evidence="5">
    <location>
        <begin position="1604"/>
        <end position="1629"/>
    </location>
</feature>
<dbReference type="SMART" id="SM00454">
    <property type="entry name" value="SAM"/>
    <property type="match status" value="1"/>
</dbReference>
<dbReference type="PROSITE" id="PS50176">
    <property type="entry name" value="ARM_REPEAT"/>
    <property type="match status" value="2"/>
</dbReference>
<feature type="compositionally biased region" description="Polar residues" evidence="5">
    <location>
        <begin position="1000"/>
        <end position="1022"/>
    </location>
</feature>
<dbReference type="InterPro" id="IPR051092">
    <property type="entry name" value="FYVE_RhoGEF_PH"/>
</dbReference>
<feature type="repeat" description="ARM" evidence="4">
    <location>
        <begin position="173"/>
        <end position="215"/>
    </location>
</feature>
<dbReference type="GeneID" id="14918918"/>
<feature type="compositionally biased region" description="Basic and acidic residues" evidence="5">
    <location>
        <begin position="1376"/>
        <end position="1387"/>
    </location>
</feature>
<keyword evidence="2" id="KW-0391">Immunity</keyword>
<dbReference type="PROSITE" id="PS50105">
    <property type="entry name" value="SAM_DOMAIN"/>
    <property type="match status" value="1"/>
</dbReference>
<feature type="compositionally biased region" description="Low complexity" evidence="5">
    <location>
        <begin position="1339"/>
        <end position="1374"/>
    </location>
</feature>
<feature type="compositionally biased region" description="Polar residues" evidence="5">
    <location>
        <begin position="690"/>
        <end position="708"/>
    </location>
</feature>
<sequence length="2298" mass="252176">MATSAASPSPLRLSAVTPGGTPPPGTVRAKISQLNASSSSIDTSGGPRSRASSVSSPGGVPVTPPPATTNMVSQRDTPNLSDSSHLRINTGGSIKTPRLEKDVRLVVDTRLRQHLSNLYKAEKDVSSADDVSDTEKLLAVMHSKNVNFTQEAIKIIIHLMALEENQQAIGRSVLILELIRSLSAPQDAIRTYAAWALSNFSSNESNHKAIHEVGGIKALLSLLTSSSEDSLKQALSALLNISSNPMFVETIRKSGGMREMIRLLEYSGNAADAIIPLTLMVFINLATNEKNMEMFGDVGGFPPLIKLLHHPVFSMDAMPFLIALLNNPRRVSQFIAAEGLRPLFDFVSRAPARQEGKYDNSLEHCLLALHHLLSNEDYVRMIGERNFVLPLTALLDGRQDPRILVLVVEIIDTLLDSDERNGTQLVTAAGIERLVALLPAKRPKRTLTVVVDNALLLLTGLLETNDNNQEHLLDRGVVPAVAGVMSWATNETLEHALHLIALLTSGVNGQVVYDEIVKPWPQVLPRLLQMLNADPANKRAAPVPDSTRIKIALCFSALLGHIDCHMDLVELEVVGHFIDLLASPNQRLQFYAITALRNLSTYYASVRREIQHLDGLGELLALVHGPNRAAVSVARLEAMRTIANLSVTDDPIDLQEFCDTSVPVLLAVLATPPPSRDDITRAVAKRKQRLSSGSQQDPNCNKITSLEMQQVREPRKGRDGSTISTPPPHDLGSGSHIGGGNAGNAGNSGTMLVRAARLTGANSSLNTNGRGSRVSNMESLGSGDLETRIGNVGTVGISGSGGSRIIAVNSGASIGGLGSQDDQEEDRMLEERVFQTKWENDCLIKAYTAITLQNLSIEADFVDVVHSAGGLGVVMEYLLGSSSPRLQYEAVRLLTVWAAQDANRMAFQEMGGIQRLEQALASFQSSPVPNDALIMCTQIALNTMSIPPVELSERMMSLDDDDDSGIIGWEPETAILDYMRQVEHAIRAIELSNPLESYHSHSLPTSPKDSVTKSSRYSSQPVTLRRSVRQRERFDKYQRGGIKDASIFAQPSAVDEVADKDQTAAAKVVGWREEAGISRLLESSGPAAVPPSRLLFDQMEEMRDRMTGKPGVGDLTSLAPLSPSRGSRSRGSRAAERREKNEDGKASKSEAAAAKKNEDESAIGETEAKAPKRRGSFRQLSKQFSATLKKVHQTTKKAKTDADKGNGDDKDNKKEKEKKKKKKKRSDKEKEKSTKKKEKEKEKSTKRKKKKAAKQKSSGVRGKPDGLGDGKEAYKWSVEEVGDWLEENSLGELRPVFAQHHIDGKALMQLHHAALSRMGIFSQPLSSALLQRRRKLLTRSTSLTAPPSDSSMGSSLSSSRSYPNLSSSSSSSVSVHARDKIVKDEEKRKHKKKSKDKAKAKEESGDKTEKAKTKPKPKAKAKKSEGEKGEGEGAGHEQKQEKRRKKGSSKKKRRKTAGNDGAAEGEEGSTTTTTEAERESKVVPRKGSGDVDKKKPAAASTKPKVSSLRRRPTGLSEDGKGKEKAGDVAGGNGGRRKELRFEGNVLDEDEERSASTASEGGSEHRGSGRKRGGSSTRRRKQRGRQLAAAAVAGEETDEDHPEQQAKSPRASAGAAPRAADPKAQPKQAGFLRSISTIFHIRGNKHTAKQHDPHHLDAASSQHSTASSAVDEVGDGAAAQSAAHAGGEEKKRGSWVRSAFLRRGRKGDGGGEERKNAIRRGSEEEAELRNSKETARRQQKEQKQEQERKKKQEKEKAKERNKLSRKNSSLLSRMAVSTKRGNQGSKKTMTFSLEEDVNYGSTTDTTTTHSHSRGRGDEGDLQDEDDEDEMDNIRRKQGTPRVNLQRATSGDELLLPLDGEGSIDHASYSETEEQEVADYSEVVHQTTMDSGSYPSTPKRGSTARPPTRQQLFSLTTARLQVITQLGPHRKRLMLDLLETERRYVALVTVLIRQFLKPLLLLTYTEQEQFLTEEELHSIFLNIGLLHSYNLIFLSNLTQRVHSWSDSQPVADVFLMLSDFLTAYGEYLHNYEAATALLQHCLQDPSFDQFVKTLAASPDCEGLGLEDFLILPYQRITAYAHIFRKLVKWTWESHADYGDITTVLHTVEKIISSNVHLRLLPSPHEKGQASPSTPRSRYTKLSAREGFLKLLAVHDILLGCPIVTLLDEAVNRQRGWLYLFNDALLTTTEIEIAIRKTFPLQNKDAQDFCSFIPLEDIMTIDEAREYSTIVKVTCKGGRIITIKFDSTESKSLWLDHFVVIVAAHRQKTARYNPPDGVDHLPPHYAPVPHGLASEESEFES</sequence>
<feature type="compositionally biased region" description="Low complexity" evidence="5">
    <location>
        <begin position="44"/>
        <end position="61"/>
    </location>
</feature>
<dbReference type="InterPro" id="IPR035899">
    <property type="entry name" value="DBL_dom_sf"/>
</dbReference>
<reference evidence="8 9" key="1">
    <citation type="journal article" date="2013" name="Genome Biol.">
        <title>Genome of Acanthamoeba castellanii highlights extensive lateral gene transfer and early evolution of tyrosine kinase signaling.</title>
        <authorList>
            <person name="Clarke M."/>
            <person name="Lohan A.J."/>
            <person name="Liu B."/>
            <person name="Lagkouvardos I."/>
            <person name="Roy S."/>
            <person name="Zafar N."/>
            <person name="Bertelli C."/>
            <person name="Schilde C."/>
            <person name="Kianianmomeni A."/>
            <person name="Burglin T.R."/>
            <person name="Frech C."/>
            <person name="Turcotte B."/>
            <person name="Kopec K.O."/>
            <person name="Synnott J.M."/>
            <person name="Choo C."/>
            <person name="Paponov I."/>
            <person name="Finkler A."/>
            <person name="Soon Heng Tan C."/>
            <person name="Hutchins A.P."/>
            <person name="Weinmeier T."/>
            <person name="Rattei T."/>
            <person name="Chu J.S."/>
            <person name="Gimenez G."/>
            <person name="Irimia M."/>
            <person name="Rigden D.J."/>
            <person name="Fitzpatrick D.A."/>
            <person name="Lorenzo-Morales J."/>
            <person name="Bateman A."/>
            <person name="Chiu C.H."/>
            <person name="Tang P."/>
            <person name="Hegemann P."/>
            <person name="Fromm H."/>
            <person name="Raoult D."/>
            <person name="Greub G."/>
            <person name="Miranda-Saavedra D."/>
            <person name="Chen N."/>
            <person name="Nash P."/>
            <person name="Ginger M.L."/>
            <person name="Horn M."/>
            <person name="Schaap P."/>
            <person name="Caler L."/>
            <person name="Loftus B."/>
        </authorList>
    </citation>
    <scope>NUCLEOTIDE SEQUENCE [LARGE SCALE GENOMIC DNA]</scope>
    <source>
        <strain evidence="8 9">Neff</strain>
    </source>
</reference>
<proteinExistence type="predicted"/>
<feature type="region of interest" description="Disordered" evidence="5">
    <location>
        <begin position="1339"/>
        <end position="1863"/>
    </location>
</feature>
<name>L8GYW9_ACACF</name>
<dbReference type="STRING" id="1257118.L8GYW9"/>
<feature type="compositionally biased region" description="Basic residues" evidence="5">
    <location>
        <begin position="1216"/>
        <end position="1225"/>
    </location>
</feature>